<proteinExistence type="predicted"/>
<reference evidence="1" key="2">
    <citation type="submission" date="2013-05" db="EMBL/GenBank/DDBJ databases">
        <authorList>
            <person name="Carter J.-M."/>
            <person name="Baker S.C."/>
            <person name="Pink R."/>
            <person name="Carter D.R.F."/>
            <person name="Collins A."/>
            <person name="Tomlin J."/>
            <person name="Gibbs M."/>
            <person name="Breuker C.J."/>
        </authorList>
    </citation>
    <scope>NUCLEOTIDE SEQUENCE</scope>
    <source>
        <tissue evidence="1">Ovary</tissue>
    </source>
</reference>
<dbReference type="EMBL" id="GAIX01004121">
    <property type="protein sequence ID" value="JAA88439.1"/>
    <property type="molecule type" value="Transcribed_RNA"/>
</dbReference>
<protein>
    <submittedName>
        <fullName evidence="1">Uncharacterized protein</fullName>
    </submittedName>
</protein>
<accession>S4PCL8</accession>
<dbReference type="AlphaFoldDB" id="S4PCL8"/>
<organism evidence="1">
    <name type="scientific">Pararge aegeria</name>
    <name type="common">speckled wood butterfly</name>
    <dbReference type="NCBI Taxonomy" id="116150"/>
    <lineage>
        <taxon>Eukaryota</taxon>
        <taxon>Metazoa</taxon>
        <taxon>Ecdysozoa</taxon>
        <taxon>Arthropoda</taxon>
        <taxon>Hexapoda</taxon>
        <taxon>Insecta</taxon>
        <taxon>Pterygota</taxon>
        <taxon>Neoptera</taxon>
        <taxon>Endopterygota</taxon>
        <taxon>Lepidoptera</taxon>
        <taxon>Glossata</taxon>
        <taxon>Ditrysia</taxon>
        <taxon>Papilionoidea</taxon>
        <taxon>Nymphalidae</taxon>
        <taxon>Satyrinae</taxon>
        <taxon>Satyrini</taxon>
        <taxon>Parargina</taxon>
        <taxon>Pararge</taxon>
    </lineage>
</organism>
<reference evidence="1" key="1">
    <citation type="journal article" date="2013" name="BMC Genomics">
        <title>Unscrambling butterfly oogenesis.</title>
        <authorList>
            <person name="Carter J.M."/>
            <person name="Baker S.C."/>
            <person name="Pink R."/>
            <person name="Carter D.R."/>
            <person name="Collins A."/>
            <person name="Tomlin J."/>
            <person name="Gibbs M."/>
            <person name="Breuker C.J."/>
        </authorList>
    </citation>
    <scope>NUCLEOTIDE SEQUENCE</scope>
    <source>
        <tissue evidence="1">Ovary</tissue>
    </source>
</reference>
<name>S4PCL8_9NEOP</name>
<sequence length="83" mass="10119">MITVCVYSRCDKFVVFVFLGIQKILIYLTQHAWRHVGWVFPIFFYQKSNSIRNETQHRKEWELNALRIKLRHPYPEISSQICF</sequence>
<evidence type="ECO:0000313" key="1">
    <source>
        <dbReference type="EMBL" id="JAA88439.1"/>
    </source>
</evidence>